<feature type="domain" description="PKD" evidence="3">
    <location>
        <begin position="438"/>
        <end position="517"/>
    </location>
</feature>
<evidence type="ECO:0000259" key="3">
    <source>
        <dbReference type="PROSITE" id="PS50093"/>
    </source>
</evidence>
<evidence type="ECO:0000256" key="1">
    <source>
        <dbReference type="SAM" id="MobiDB-lite"/>
    </source>
</evidence>
<proteinExistence type="predicted"/>
<evidence type="ECO:0000256" key="2">
    <source>
        <dbReference type="SAM" id="SignalP"/>
    </source>
</evidence>
<dbReference type="Proteomes" id="UP001206572">
    <property type="component" value="Unassembled WGS sequence"/>
</dbReference>
<dbReference type="InterPro" id="IPR000601">
    <property type="entry name" value="PKD_dom"/>
</dbReference>
<dbReference type="InterPro" id="IPR035986">
    <property type="entry name" value="PKD_dom_sf"/>
</dbReference>
<keyword evidence="2" id="KW-0732">Signal</keyword>
<sequence length="659" mass="69200">MSHTHQADLPKRRLLRLLPCLFGSLVCAGVAGAAEPQASAQAQHTAAAPKAYRVVNLLPGGYNSYSTFNAKDQIAIGFEDETEASSAYFYDGRTLRFIGNLGGFQTYVNGVNDAGEVAGRSIIANGVYHAFKWSRQGGIRDLGTLDGTGVSQEGGNEPINNRGQIVGFSSTQSGQNQAFLWSRSGGMRNLGGLPGNESGVSIANAINDAGMVVGYAYAADGIMHPFIWTPWSGMTDIGTLGGVQAYAVAISDDGLVAGNARIPDFRNHIFVWTRRGGLRDLGTLGAAESYVYAKPMSPNGNVVGSIRSAEEVDRAVLWTRTRGLVELGTLGGSYSVAIGVNNKTQVVGTATATEFGIPSGFIWTARDGMIDLNTRLRNPPPGLVVYQGLVISENGVILAYSNVGLVLLKPDRGGSWPHAAGPITAPDMVEVGAPFDASVSFADADTAARHNVTWSWGDGSGDQQVNPREGKGVGHADGSHRYTAPGIYTVSAKVGDRSGQGPTVSRTVVVYERATGTAGGSGWFESPSGANRKDLGQPGRAYFSVFAAPATGAKASAAKAMLRFRVGTLNFRSENIKLVSAQQARAQFEGSGKINGEGDYLFRLTTTAGSTAGQGQPDRIGLKIWRIDPLTGKEVVSYDNDGTGKGSPVPATQGRIVLQ</sequence>
<feature type="chain" id="PRO_5045213203" evidence="2">
    <location>
        <begin position="34"/>
        <end position="659"/>
    </location>
</feature>
<comment type="caution">
    <text evidence="4">The sequence shown here is derived from an EMBL/GenBank/DDBJ whole genome shotgun (WGS) entry which is preliminary data.</text>
</comment>
<dbReference type="SUPFAM" id="SSF49299">
    <property type="entry name" value="PKD domain"/>
    <property type="match status" value="1"/>
</dbReference>
<evidence type="ECO:0000313" key="5">
    <source>
        <dbReference type="Proteomes" id="UP001206572"/>
    </source>
</evidence>
<dbReference type="Pfam" id="PF18911">
    <property type="entry name" value="PKD_4"/>
    <property type="match status" value="1"/>
</dbReference>
<feature type="signal peptide" evidence="2">
    <location>
        <begin position="1"/>
        <end position="33"/>
    </location>
</feature>
<dbReference type="InterPro" id="IPR013783">
    <property type="entry name" value="Ig-like_fold"/>
</dbReference>
<protein>
    <submittedName>
        <fullName evidence="4">PKD domain-containing protein</fullName>
    </submittedName>
</protein>
<dbReference type="RefSeq" id="WP_258827381.1">
    <property type="nucleotide sequence ID" value="NZ_JANUHA010000004.1"/>
</dbReference>
<feature type="region of interest" description="Disordered" evidence="1">
    <location>
        <begin position="636"/>
        <end position="659"/>
    </location>
</feature>
<name>A0ABT2AJC4_9BURK</name>
<reference evidence="4 5" key="1">
    <citation type="submission" date="2022-08" db="EMBL/GenBank/DDBJ databases">
        <title>Reclassification of Massilia species as members of the genera Telluria, Duganella, Pseudoduganella, Mokoshia gen. nov. and Zemynaea gen. nov. using orthogonal and non-orthogonal genome-based approaches.</title>
        <authorList>
            <person name="Bowman J.P."/>
        </authorList>
    </citation>
    <scope>NUCLEOTIDE SEQUENCE [LARGE SCALE GENOMIC DNA]</scope>
    <source>
        <strain evidence="4 5">JCM 31661</strain>
    </source>
</reference>
<dbReference type="PROSITE" id="PS50093">
    <property type="entry name" value="PKD"/>
    <property type="match status" value="1"/>
</dbReference>
<organism evidence="4 5">
    <name type="scientific">Massilia agri</name>
    <dbReference type="NCBI Taxonomy" id="1886785"/>
    <lineage>
        <taxon>Bacteria</taxon>
        <taxon>Pseudomonadati</taxon>
        <taxon>Pseudomonadota</taxon>
        <taxon>Betaproteobacteria</taxon>
        <taxon>Burkholderiales</taxon>
        <taxon>Oxalobacteraceae</taxon>
        <taxon>Telluria group</taxon>
        <taxon>Massilia</taxon>
    </lineage>
</organism>
<dbReference type="CDD" id="cd00146">
    <property type="entry name" value="PKD"/>
    <property type="match status" value="1"/>
</dbReference>
<dbReference type="EMBL" id="JANUHA010000004">
    <property type="protein sequence ID" value="MCS0596337.1"/>
    <property type="molecule type" value="Genomic_DNA"/>
</dbReference>
<accession>A0ABT2AJC4</accession>
<gene>
    <name evidence="4" type="ORF">NX780_08235</name>
</gene>
<evidence type="ECO:0000313" key="4">
    <source>
        <dbReference type="EMBL" id="MCS0596337.1"/>
    </source>
</evidence>
<dbReference type="NCBIfam" id="TIGR02913">
    <property type="entry name" value="HAF_rpt"/>
    <property type="match status" value="3"/>
</dbReference>
<keyword evidence="5" id="KW-1185">Reference proteome</keyword>
<dbReference type="InterPro" id="IPR014262">
    <property type="entry name" value="HAF_rpt"/>
</dbReference>
<feature type="compositionally biased region" description="Basic and acidic residues" evidence="1">
    <location>
        <begin position="468"/>
        <end position="478"/>
    </location>
</feature>
<dbReference type="Gene3D" id="2.60.40.10">
    <property type="entry name" value="Immunoglobulins"/>
    <property type="match status" value="1"/>
</dbReference>
<feature type="region of interest" description="Disordered" evidence="1">
    <location>
        <begin position="453"/>
        <end position="478"/>
    </location>
</feature>